<proteinExistence type="predicted"/>
<sequence length="149" mass="17206">METELFMECEEEELEPWQQVDDSVEEEEMDFVDYYGEPDTNSDSTLTTSGLRSMNILKSAMTNVERFRFEDARGRTFESRGEMVMCGGCGGKFFRIVSHLKKSRTCSSHLDLDKFEKLLILYNRKRKRKPEAKASEETSGFSVVTAFAH</sequence>
<dbReference type="AlphaFoldDB" id="A0A6A4RQP6"/>
<protein>
    <submittedName>
        <fullName evidence="1">Uncharacterized protein</fullName>
    </submittedName>
</protein>
<organism evidence="1 2">
    <name type="scientific">Scophthalmus maximus</name>
    <name type="common">Turbot</name>
    <name type="synonym">Psetta maxima</name>
    <dbReference type="NCBI Taxonomy" id="52904"/>
    <lineage>
        <taxon>Eukaryota</taxon>
        <taxon>Metazoa</taxon>
        <taxon>Chordata</taxon>
        <taxon>Craniata</taxon>
        <taxon>Vertebrata</taxon>
        <taxon>Euteleostomi</taxon>
        <taxon>Actinopterygii</taxon>
        <taxon>Neopterygii</taxon>
        <taxon>Teleostei</taxon>
        <taxon>Neoteleostei</taxon>
        <taxon>Acanthomorphata</taxon>
        <taxon>Carangaria</taxon>
        <taxon>Pleuronectiformes</taxon>
        <taxon>Pleuronectoidei</taxon>
        <taxon>Scophthalmidae</taxon>
        <taxon>Scophthalmus</taxon>
    </lineage>
</organism>
<comment type="caution">
    <text evidence="1">The sequence shown here is derived from an EMBL/GenBank/DDBJ whole genome shotgun (WGS) entry which is preliminary data.</text>
</comment>
<accession>A0A6A4RQP6</accession>
<dbReference type="Proteomes" id="UP000438429">
    <property type="component" value="Unassembled WGS sequence"/>
</dbReference>
<name>A0A6A4RQP6_SCOMX</name>
<evidence type="ECO:0000313" key="2">
    <source>
        <dbReference type="Proteomes" id="UP000438429"/>
    </source>
</evidence>
<gene>
    <name evidence="1" type="ORF">F2P81_025365</name>
</gene>
<reference evidence="1 2" key="1">
    <citation type="submission" date="2019-06" db="EMBL/GenBank/DDBJ databases">
        <title>Draft genomes of female and male turbot (Scophthalmus maximus).</title>
        <authorList>
            <person name="Xu H."/>
            <person name="Xu X.-W."/>
            <person name="Shao C."/>
            <person name="Chen S."/>
        </authorList>
    </citation>
    <scope>NUCLEOTIDE SEQUENCE [LARGE SCALE GENOMIC DNA]</scope>
    <source>
        <strain evidence="1">Ysfricsl-2016a</strain>
        <tissue evidence="1">Blood</tissue>
    </source>
</reference>
<evidence type="ECO:0000313" key="1">
    <source>
        <dbReference type="EMBL" id="KAF0022368.1"/>
    </source>
</evidence>
<dbReference type="EMBL" id="VEVO01000030">
    <property type="protein sequence ID" value="KAF0022368.1"/>
    <property type="molecule type" value="Genomic_DNA"/>
</dbReference>